<sequence>MRWLHTSDWQIGKSFRFADDDTLAVLQNERLEVIVRLGRLARAEGCAHVLVAGDVWDMAQPSLRTLRQPVERMRQFPDLCWHLIPGNHDPDAPGGPWERMNRDGWPSNVHAHLTPGAVRLDEEAPGAGVWLLPAPLGRRHAFGDPTAAMDGMGTPEGALRVGLAHGSIRAFGSDPATQPNLIALDRAARAGLGYLALGDWHGMRPVDARCFYSGTPEVDGFDRGGDGGGSALVVSLDGAGAVPVVVPHRVGRFSWHREDAVLTDAAGVDALERRLRALDEEDPSRVLAWLRVSGALTLGERAAFDDRIRDGVGAALRVLRLDADRLELAPADGELAEIGHSAALREAGASLAARAADPADPARDVARAALLRLHLLHKHLPAEPRTRAAGENRR</sequence>
<dbReference type="PANTHER" id="PTHR30337">
    <property type="entry name" value="COMPONENT OF ATP-DEPENDENT DSDNA EXONUCLEASE"/>
    <property type="match status" value="1"/>
</dbReference>
<accession>A0ABT1VUI8</accession>
<evidence type="ECO:0000313" key="3">
    <source>
        <dbReference type="Proteomes" id="UP001524547"/>
    </source>
</evidence>
<dbReference type="SUPFAM" id="SSF56300">
    <property type="entry name" value="Metallo-dependent phosphatases"/>
    <property type="match status" value="1"/>
</dbReference>
<dbReference type="PIRSF" id="PIRSF033093">
    <property type="entry name" value="UCP_ML1119"/>
    <property type="match status" value="1"/>
</dbReference>
<proteinExistence type="predicted"/>
<dbReference type="InterPro" id="IPR050535">
    <property type="entry name" value="DNA_Repair-Maintenance_Comp"/>
</dbReference>
<dbReference type="Pfam" id="PF00149">
    <property type="entry name" value="Metallophos"/>
    <property type="match status" value="1"/>
</dbReference>
<evidence type="ECO:0000259" key="1">
    <source>
        <dbReference type="Pfam" id="PF00149"/>
    </source>
</evidence>
<feature type="domain" description="Calcineurin-like phosphoesterase" evidence="1">
    <location>
        <begin position="1"/>
        <end position="98"/>
    </location>
</feature>
<protein>
    <submittedName>
        <fullName evidence="2">Metallophosphoesterase</fullName>
    </submittedName>
</protein>
<dbReference type="PANTHER" id="PTHR30337:SF0">
    <property type="entry name" value="NUCLEASE SBCCD SUBUNIT D"/>
    <property type="match status" value="1"/>
</dbReference>
<reference evidence="2 3" key="1">
    <citation type="submission" date="2022-06" db="EMBL/GenBank/DDBJ databases">
        <title>Rhizosaccharibacter gen. nov. sp. nov. KSS12, endophytic bacteria isolated from sugarcane.</title>
        <authorList>
            <person name="Pitiwittayakul N."/>
        </authorList>
    </citation>
    <scope>NUCLEOTIDE SEQUENCE [LARGE SCALE GENOMIC DNA]</scope>
    <source>
        <strain evidence="2 3">KSS12</strain>
    </source>
</reference>
<dbReference type="InterPro" id="IPR029052">
    <property type="entry name" value="Metallo-depent_PP-like"/>
</dbReference>
<dbReference type="Gene3D" id="3.60.21.10">
    <property type="match status" value="1"/>
</dbReference>
<dbReference type="EMBL" id="JAMZEJ010000002">
    <property type="protein sequence ID" value="MCQ8240008.1"/>
    <property type="molecule type" value="Genomic_DNA"/>
</dbReference>
<keyword evidence="3" id="KW-1185">Reference proteome</keyword>
<evidence type="ECO:0000313" key="2">
    <source>
        <dbReference type="EMBL" id="MCQ8240008.1"/>
    </source>
</evidence>
<comment type="caution">
    <text evidence="2">The sequence shown here is derived from an EMBL/GenBank/DDBJ whole genome shotgun (WGS) entry which is preliminary data.</text>
</comment>
<dbReference type="RefSeq" id="WP_422918737.1">
    <property type="nucleotide sequence ID" value="NZ_JAMZEJ010000002.1"/>
</dbReference>
<name>A0ABT1VUI8_9PROT</name>
<organism evidence="2 3">
    <name type="scientific">Rhizosaccharibacter radicis</name>
    <dbReference type="NCBI Taxonomy" id="2782605"/>
    <lineage>
        <taxon>Bacteria</taxon>
        <taxon>Pseudomonadati</taxon>
        <taxon>Pseudomonadota</taxon>
        <taxon>Alphaproteobacteria</taxon>
        <taxon>Acetobacterales</taxon>
        <taxon>Acetobacteraceae</taxon>
        <taxon>Rhizosaccharibacter</taxon>
    </lineage>
</organism>
<gene>
    <name evidence="2" type="ORF">NFI88_04035</name>
</gene>
<dbReference type="InterPro" id="IPR014577">
    <property type="entry name" value="UCP033093_metalloPase"/>
</dbReference>
<dbReference type="InterPro" id="IPR004843">
    <property type="entry name" value="Calcineurin-like_PHP"/>
</dbReference>
<dbReference type="Proteomes" id="UP001524547">
    <property type="component" value="Unassembled WGS sequence"/>
</dbReference>